<feature type="transmembrane region" description="Helical" evidence="1">
    <location>
        <begin position="200"/>
        <end position="220"/>
    </location>
</feature>
<evidence type="ECO:0000313" key="3">
    <source>
        <dbReference type="Proteomes" id="UP001108027"/>
    </source>
</evidence>
<feature type="transmembrane region" description="Helical" evidence="1">
    <location>
        <begin position="55"/>
        <end position="73"/>
    </location>
</feature>
<feature type="transmembrane region" description="Helical" evidence="1">
    <location>
        <begin position="124"/>
        <end position="150"/>
    </location>
</feature>
<reference evidence="2" key="1">
    <citation type="submission" date="2021-10" db="EMBL/GenBank/DDBJ databases">
        <title>The diversity and Nitrogen Metabolism of Culturable Nitrate-Utilizing Bacteria Within the Oxygen Minimum Zone of the Changjiang (Yangtze River)Estuary.</title>
        <authorList>
            <person name="Zhang D."/>
            <person name="Zheng J."/>
            <person name="Liu S."/>
            <person name="He W."/>
        </authorList>
    </citation>
    <scope>NUCLEOTIDE SEQUENCE</scope>
    <source>
        <strain evidence="2">FXH-223</strain>
    </source>
</reference>
<dbReference type="Proteomes" id="UP001108027">
    <property type="component" value="Unassembled WGS sequence"/>
</dbReference>
<feature type="transmembrane region" description="Helical" evidence="1">
    <location>
        <begin position="380"/>
        <end position="399"/>
    </location>
</feature>
<keyword evidence="3" id="KW-1185">Reference proteome</keyword>
<protein>
    <submittedName>
        <fullName evidence="2">Uncharacterized protein</fullName>
    </submittedName>
</protein>
<proteinExistence type="predicted"/>
<accession>A0A9Q3UHW8</accession>
<name>A0A9Q3UHW8_9GAMM</name>
<dbReference type="RefSeq" id="WP_228232741.1">
    <property type="nucleotide sequence ID" value="NZ_JAJGNA010000002.1"/>
</dbReference>
<keyword evidence="1" id="KW-0812">Transmembrane</keyword>
<sequence length="443" mass="45780">MSAAADKSPVWVLRSLFAWVALVAGVLLPLPGADAVAAVAVTLAMLLGWRDLRPVARMLLLLMLAAALAAALLEPQALARGVRNMAILIGLIISVILLSAVLSRSRDLARLSASLFGGRSLTRYYSLTFGTAFLSIPLNFGAVGVVAALVADRINGRGHSAGTRNAARATLRGFAAAPLCSPLSISVAVVLTFLPGLQGWQLIGMGLPVAVLFLLAGALFREPEADDAAPMEEGTAGAGPWLRFTALIGVICAGTLALSAGVGLSYPRAVTLSCLTVVVLGMAWGAWRGERPTPPSLAPASNELVIVGASAFLGALVSALAEHHLSASLALPGWGYPLAALLVPWVFYAAGMMGFNPILTGTLVGALLGPIWPPQAIQALGLSMVCGWAMTGVGTPYAANVLLLERFTGYPAWRSAVLWNRALTLTVMLSGGVLAALLTLWLA</sequence>
<feature type="transmembrane region" description="Helical" evidence="1">
    <location>
        <begin position="266"/>
        <end position="284"/>
    </location>
</feature>
<feature type="transmembrane region" description="Helical" evidence="1">
    <location>
        <begin position="85"/>
        <end position="104"/>
    </location>
</feature>
<keyword evidence="1" id="KW-0472">Membrane</keyword>
<keyword evidence="1" id="KW-1133">Transmembrane helix</keyword>
<evidence type="ECO:0000313" key="2">
    <source>
        <dbReference type="EMBL" id="MCC4307491.1"/>
    </source>
</evidence>
<dbReference type="AlphaFoldDB" id="A0A9Q3UHW8"/>
<feature type="transmembrane region" description="Helical" evidence="1">
    <location>
        <begin position="241"/>
        <end position="260"/>
    </location>
</feature>
<dbReference type="EMBL" id="JAJGNA010000002">
    <property type="protein sequence ID" value="MCC4307491.1"/>
    <property type="molecule type" value="Genomic_DNA"/>
</dbReference>
<feature type="transmembrane region" description="Helical" evidence="1">
    <location>
        <begin position="419"/>
        <end position="442"/>
    </location>
</feature>
<feature type="transmembrane region" description="Helical" evidence="1">
    <location>
        <begin position="345"/>
        <end position="368"/>
    </location>
</feature>
<evidence type="ECO:0000256" key="1">
    <source>
        <dbReference type="SAM" id="Phobius"/>
    </source>
</evidence>
<feature type="transmembrane region" description="Helical" evidence="1">
    <location>
        <begin position="304"/>
        <end position="325"/>
    </location>
</feature>
<comment type="caution">
    <text evidence="2">The sequence shown here is derived from an EMBL/GenBank/DDBJ whole genome shotgun (WGS) entry which is preliminary data.</text>
</comment>
<organism evidence="2 3">
    <name type="scientific">Alloalcanivorax marinus</name>
    <dbReference type="NCBI Taxonomy" id="1177169"/>
    <lineage>
        <taxon>Bacteria</taxon>
        <taxon>Pseudomonadati</taxon>
        <taxon>Pseudomonadota</taxon>
        <taxon>Gammaproteobacteria</taxon>
        <taxon>Oceanospirillales</taxon>
        <taxon>Alcanivoracaceae</taxon>
        <taxon>Alloalcanivorax</taxon>
    </lineage>
</organism>
<gene>
    <name evidence="2" type="ORF">LL252_02810</name>
</gene>
<feature type="transmembrane region" description="Helical" evidence="1">
    <location>
        <begin position="16"/>
        <end position="49"/>
    </location>
</feature>
<feature type="transmembrane region" description="Helical" evidence="1">
    <location>
        <begin position="171"/>
        <end position="194"/>
    </location>
</feature>